<dbReference type="AlphaFoldDB" id="A0A2G5F9X5"/>
<evidence type="ECO:0000313" key="12">
    <source>
        <dbReference type="Proteomes" id="UP000230069"/>
    </source>
</evidence>
<comment type="subcellular location">
    <subcellularLocation>
        <location evidence="1">Membrane</location>
        <topology evidence="1">Multi-pass membrane protein</topology>
    </subcellularLocation>
</comment>
<evidence type="ECO:0000256" key="6">
    <source>
        <dbReference type="ARBA" id="ARBA00023136"/>
    </source>
</evidence>
<dbReference type="PANTHER" id="PTHR24186">
    <property type="entry name" value="PROTEIN PHOSPHATASE 1 REGULATORY SUBUNIT"/>
    <property type="match status" value="1"/>
</dbReference>
<reference evidence="11 12" key="1">
    <citation type="submission" date="2017-09" db="EMBL/GenBank/DDBJ databases">
        <title>WGS assembly of Aquilegia coerulea Goldsmith.</title>
        <authorList>
            <person name="Hodges S."/>
            <person name="Kramer E."/>
            <person name="Nordborg M."/>
            <person name="Tomkins J."/>
            <person name="Borevitz J."/>
            <person name="Derieg N."/>
            <person name="Yan J."/>
            <person name="Mihaltcheva S."/>
            <person name="Hayes R.D."/>
            <person name="Rokhsar D."/>
        </authorList>
    </citation>
    <scope>NUCLEOTIDE SEQUENCE [LARGE SCALE GENOMIC DNA]</scope>
    <source>
        <strain evidence="12">cv. Goldsmith</strain>
    </source>
</reference>
<dbReference type="InterPro" id="IPR036770">
    <property type="entry name" value="Ankyrin_rpt-contain_sf"/>
</dbReference>
<feature type="repeat" description="ANK" evidence="7">
    <location>
        <begin position="204"/>
        <end position="226"/>
    </location>
</feature>
<dbReference type="OrthoDB" id="20872at2759"/>
<dbReference type="GO" id="GO:0005886">
    <property type="term" value="C:plasma membrane"/>
    <property type="evidence" value="ECO:0007669"/>
    <property type="project" value="TreeGrafter"/>
</dbReference>
<dbReference type="PROSITE" id="PS50297">
    <property type="entry name" value="ANK_REP_REGION"/>
    <property type="match status" value="3"/>
</dbReference>
<feature type="compositionally biased region" description="Basic and acidic residues" evidence="8">
    <location>
        <begin position="548"/>
        <end position="557"/>
    </location>
</feature>
<dbReference type="PROSITE" id="PS50088">
    <property type="entry name" value="ANK_REPEAT"/>
    <property type="match status" value="4"/>
</dbReference>
<feature type="compositionally biased region" description="Polar residues" evidence="8">
    <location>
        <begin position="352"/>
        <end position="363"/>
    </location>
</feature>
<organism evidence="11 12">
    <name type="scientific">Aquilegia coerulea</name>
    <name type="common">Rocky mountain columbine</name>
    <dbReference type="NCBI Taxonomy" id="218851"/>
    <lineage>
        <taxon>Eukaryota</taxon>
        <taxon>Viridiplantae</taxon>
        <taxon>Streptophyta</taxon>
        <taxon>Embryophyta</taxon>
        <taxon>Tracheophyta</taxon>
        <taxon>Spermatophyta</taxon>
        <taxon>Magnoliopsida</taxon>
        <taxon>Ranunculales</taxon>
        <taxon>Ranunculaceae</taxon>
        <taxon>Thalictroideae</taxon>
        <taxon>Aquilegia</taxon>
    </lineage>
</organism>
<evidence type="ECO:0000256" key="7">
    <source>
        <dbReference type="PROSITE-ProRule" id="PRU00023"/>
    </source>
</evidence>
<keyword evidence="4 9" id="KW-1133">Transmembrane helix</keyword>
<dbReference type="PANTHER" id="PTHR24186:SF37">
    <property type="entry name" value="PGG DOMAIN-CONTAINING PROTEIN"/>
    <property type="match status" value="1"/>
</dbReference>
<dbReference type="FunCoup" id="A0A2G5F9X5">
    <property type="interactions" value="90"/>
</dbReference>
<dbReference type="InterPro" id="IPR002110">
    <property type="entry name" value="Ankyrin_rpt"/>
</dbReference>
<evidence type="ECO:0000256" key="5">
    <source>
        <dbReference type="ARBA" id="ARBA00023043"/>
    </source>
</evidence>
<sequence>MDRRLYNAVLIGDVSAFLELVQENEDIIEQTTFQSMNTVLHLASKFGHLQLVLELVNIRPGLVSSENEKMETPLHEACREGHIEIFKLLLETDPSILYKLNRNHESALYVACARGKVDMVKQLLNYSWLLMLEEDGPTTSLHVAVSGGHVEIVKDLLEVRPYLAWKMDSHGCSPLHLACSKGHLEITREFLRLDSDLTSLQDHEGRTPLHWAAIKGRINILDEIISTSLESVEMVTKMGETVLHVGVKNNQYEAIKYLVEKLNVTNLVDKSDIDGNTILHLATASKLTTSTSINPNALNQRGFTPLDVAESDASSSGALLLIPTLQEAGAKNSNQLPPQSPEIQRIINNTSRRSHNDITSRNSWWPKKNYDPAPNVHRRKRHSRREKQHELHNEGLRNARNTITVVAVLIATVTFAAGINPPGGVYQDGLLIGKSIMGRTTPFKVMWVSISFMAAAYIAATWVITRQAKETKWMFATLVSIGGGCVLSISMGLGVMLVRHWLRKWEWKIEKAKKGSPNSSVNTSIVEDQLHAIKKKGSRESSNSDLESSEKEGIHPF</sequence>
<dbReference type="Gene3D" id="1.25.40.20">
    <property type="entry name" value="Ankyrin repeat-containing domain"/>
    <property type="match status" value="1"/>
</dbReference>
<gene>
    <name evidence="11" type="ORF">AQUCO_00100340v1</name>
</gene>
<feature type="region of interest" description="Disordered" evidence="8">
    <location>
        <begin position="352"/>
        <end position="391"/>
    </location>
</feature>
<dbReference type="Pfam" id="PF13962">
    <property type="entry name" value="PGG"/>
    <property type="match status" value="1"/>
</dbReference>
<feature type="repeat" description="ANK" evidence="7">
    <location>
        <begin position="238"/>
        <end position="270"/>
    </location>
</feature>
<keyword evidence="6 9" id="KW-0472">Membrane</keyword>
<dbReference type="SMART" id="SM00248">
    <property type="entry name" value="ANK"/>
    <property type="match status" value="8"/>
</dbReference>
<keyword evidence="12" id="KW-1185">Reference proteome</keyword>
<protein>
    <recommendedName>
        <fullName evidence="10">PGG domain-containing protein</fullName>
    </recommendedName>
</protein>
<evidence type="ECO:0000259" key="10">
    <source>
        <dbReference type="Pfam" id="PF13962"/>
    </source>
</evidence>
<evidence type="ECO:0000256" key="4">
    <source>
        <dbReference type="ARBA" id="ARBA00022989"/>
    </source>
</evidence>
<proteinExistence type="predicted"/>
<evidence type="ECO:0000256" key="8">
    <source>
        <dbReference type="SAM" id="MobiDB-lite"/>
    </source>
</evidence>
<feature type="transmembrane region" description="Helical" evidence="9">
    <location>
        <begin position="476"/>
        <end position="498"/>
    </location>
</feature>
<dbReference type="Proteomes" id="UP000230069">
    <property type="component" value="Unassembled WGS sequence"/>
</dbReference>
<dbReference type="InParanoid" id="A0A2G5F9X5"/>
<keyword evidence="3" id="KW-0677">Repeat</keyword>
<feature type="repeat" description="ANK" evidence="7">
    <location>
        <begin position="69"/>
        <end position="101"/>
    </location>
</feature>
<feature type="repeat" description="ANK" evidence="7">
    <location>
        <begin position="170"/>
        <end position="202"/>
    </location>
</feature>
<evidence type="ECO:0000313" key="11">
    <source>
        <dbReference type="EMBL" id="PIA64798.1"/>
    </source>
</evidence>
<feature type="domain" description="PGG" evidence="10">
    <location>
        <begin position="394"/>
        <end position="470"/>
    </location>
</feature>
<evidence type="ECO:0000256" key="9">
    <source>
        <dbReference type="SAM" id="Phobius"/>
    </source>
</evidence>
<feature type="region of interest" description="Disordered" evidence="8">
    <location>
        <begin position="533"/>
        <end position="557"/>
    </location>
</feature>
<dbReference type="STRING" id="218851.A0A2G5F9X5"/>
<dbReference type="SUPFAM" id="SSF48403">
    <property type="entry name" value="Ankyrin repeat"/>
    <property type="match status" value="2"/>
</dbReference>
<dbReference type="EMBL" id="KZ305018">
    <property type="protein sequence ID" value="PIA64798.1"/>
    <property type="molecule type" value="Genomic_DNA"/>
</dbReference>
<name>A0A2G5F9X5_AQUCA</name>
<keyword evidence="5 7" id="KW-0040">ANK repeat</keyword>
<dbReference type="InterPro" id="IPR026961">
    <property type="entry name" value="PGG_dom"/>
</dbReference>
<evidence type="ECO:0000256" key="1">
    <source>
        <dbReference type="ARBA" id="ARBA00004141"/>
    </source>
</evidence>
<evidence type="ECO:0000256" key="3">
    <source>
        <dbReference type="ARBA" id="ARBA00022737"/>
    </source>
</evidence>
<accession>A0A2G5F9X5</accession>
<keyword evidence="2 9" id="KW-0812">Transmembrane</keyword>
<dbReference type="Pfam" id="PF12796">
    <property type="entry name" value="Ank_2"/>
    <property type="match status" value="2"/>
</dbReference>
<feature type="compositionally biased region" description="Basic residues" evidence="8">
    <location>
        <begin position="376"/>
        <end position="386"/>
    </location>
</feature>
<feature type="transmembrane region" description="Helical" evidence="9">
    <location>
        <begin position="445"/>
        <end position="464"/>
    </location>
</feature>
<evidence type="ECO:0000256" key="2">
    <source>
        <dbReference type="ARBA" id="ARBA00022692"/>
    </source>
</evidence>
<feature type="transmembrane region" description="Helical" evidence="9">
    <location>
        <begin position="403"/>
        <end position="425"/>
    </location>
</feature>